<name>A0A2C9CT97_9RHOB</name>
<dbReference type="InterPro" id="IPR011059">
    <property type="entry name" value="Metal-dep_hydrolase_composite"/>
</dbReference>
<dbReference type="PIRSF" id="PIRSF038971">
    <property type="entry name" value="PhnM"/>
    <property type="match status" value="1"/>
</dbReference>
<organism evidence="1 2">
    <name type="scientific">Pontivivens marinum</name>
    <dbReference type="NCBI Taxonomy" id="1690039"/>
    <lineage>
        <taxon>Bacteria</taxon>
        <taxon>Pseudomonadati</taxon>
        <taxon>Pseudomonadota</taxon>
        <taxon>Alphaproteobacteria</taxon>
        <taxon>Rhodobacterales</taxon>
        <taxon>Paracoccaceae</taxon>
        <taxon>Pontivivens</taxon>
    </lineage>
</organism>
<dbReference type="OrthoDB" id="9785413at2"/>
<dbReference type="NCBIfam" id="NF011990">
    <property type="entry name" value="PRK15446.2-6"/>
    <property type="match status" value="1"/>
</dbReference>
<sequence>MTQDIILSNARLILEDEVVTGSLRMRDGHIVEIAQGASVPVGAVDCQGDWVAPGLVELHTDNLERHLSPRPKVDWPHRAAIIAHDRELAGTGITTVFDAIRVGSIVSAGQKRYGKYARNMANEIVAMRAEGALRISHHIHLRAETCSETLVDELAEFGPDDRVGIVSMMDHTPGQRQFSDITKYRDYVCGKHGLPADEFDGYVSFLLGLHETYGAAHEAATVEAARRYGATLASHDDTTAAQVATSYGYGVKIAEFPTSVEAADACRQVGIQTIMGAPNLVRGGSHSGNVAALELAQRDRLDILSSDYVPASLLMGAVQLAEEWADYARGLATVTHAPARSVGLTDRGVLTGGMRADVIRFAMMGGSPVLRGTWANGVQVS</sequence>
<dbReference type="AlphaFoldDB" id="A0A2C9CT97"/>
<gene>
    <name evidence="1" type="ORF">SAMN06273572_104181</name>
</gene>
<dbReference type="SUPFAM" id="SSF51338">
    <property type="entry name" value="Composite domain of metallo-dependent hydrolases"/>
    <property type="match status" value="1"/>
</dbReference>
<dbReference type="GO" id="GO:0019700">
    <property type="term" value="P:organic phosphonate catabolic process"/>
    <property type="evidence" value="ECO:0007669"/>
    <property type="project" value="InterPro"/>
</dbReference>
<dbReference type="InterPro" id="IPR051781">
    <property type="entry name" value="Metallo-dep_Hydrolase"/>
</dbReference>
<dbReference type="RefSeq" id="WP_097930121.1">
    <property type="nucleotide sequence ID" value="NZ_OCTN01000004.1"/>
</dbReference>
<dbReference type="Proteomes" id="UP000220034">
    <property type="component" value="Unassembled WGS sequence"/>
</dbReference>
<dbReference type="PANTHER" id="PTHR43135:SF3">
    <property type="entry name" value="ALPHA-D-RIBOSE 1-METHYLPHOSPHONATE 5-TRIPHOSPHATE DIPHOSPHATASE"/>
    <property type="match status" value="1"/>
</dbReference>
<reference evidence="2" key="1">
    <citation type="submission" date="2017-09" db="EMBL/GenBank/DDBJ databases">
        <authorList>
            <person name="Varghese N."/>
            <person name="Submissions S."/>
        </authorList>
    </citation>
    <scope>NUCLEOTIDE SEQUENCE [LARGE SCALE GENOMIC DNA]</scope>
    <source>
        <strain evidence="2">C7</strain>
    </source>
</reference>
<evidence type="ECO:0000313" key="1">
    <source>
        <dbReference type="EMBL" id="SOH94482.1"/>
    </source>
</evidence>
<dbReference type="EMBL" id="OCTN01000004">
    <property type="protein sequence ID" value="SOH94482.1"/>
    <property type="molecule type" value="Genomic_DNA"/>
</dbReference>
<evidence type="ECO:0000313" key="2">
    <source>
        <dbReference type="Proteomes" id="UP000220034"/>
    </source>
</evidence>
<dbReference type="InterPro" id="IPR032466">
    <property type="entry name" value="Metal_Hydrolase"/>
</dbReference>
<dbReference type="NCBIfam" id="NF011984">
    <property type="entry name" value="PRK15446.1-5"/>
    <property type="match status" value="1"/>
</dbReference>
<dbReference type="SUPFAM" id="SSF51556">
    <property type="entry name" value="Metallo-dependent hydrolases"/>
    <property type="match status" value="1"/>
</dbReference>
<dbReference type="NCBIfam" id="TIGR02318">
    <property type="entry name" value="phosphono_phnM"/>
    <property type="match status" value="1"/>
</dbReference>
<dbReference type="PANTHER" id="PTHR43135">
    <property type="entry name" value="ALPHA-D-RIBOSE 1-METHYLPHOSPHONATE 5-TRIPHOSPHATE DIPHOSPHATASE"/>
    <property type="match status" value="1"/>
</dbReference>
<proteinExistence type="predicted"/>
<dbReference type="GO" id="GO:0016810">
    <property type="term" value="F:hydrolase activity, acting on carbon-nitrogen (but not peptide) bonds"/>
    <property type="evidence" value="ECO:0007669"/>
    <property type="project" value="InterPro"/>
</dbReference>
<dbReference type="Gene3D" id="2.30.40.10">
    <property type="entry name" value="Urease, subunit C, domain 1"/>
    <property type="match status" value="1"/>
</dbReference>
<protein>
    <submittedName>
        <fullName evidence="1">Alpha-D-ribose 1-methylphosphonate 5-triphosphate diphosphatase</fullName>
    </submittedName>
</protein>
<keyword evidence="2" id="KW-1185">Reference proteome</keyword>
<dbReference type="InterPro" id="IPR012696">
    <property type="entry name" value="PhnM"/>
</dbReference>
<accession>A0A2C9CT97</accession>